<dbReference type="PANTHER" id="PTHR42879:SF6">
    <property type="entry name" value="NADPH-DEPENDENT REDUCTASE BACG"/>
    <property type="match status" value="1"/>
</dbReference>
<dbReference type="RefSeq" id="WP_184727994.1">
    <property type="nucleotide sequence ID" value="NZ_JACHIW010000001.1"/>
</dbReference>
<evidence type="ECO:0000313" key="3">
    <source>
        <dbReference type="EMBL" id="MBB5156961.1"/>
    </source>
</evidence>
<comment type="caution">
    <text evidence="3">The sequence shown here is derived from an EMBL/GenBank/DDBJ whole genome shotgun (WGS) entry which is preliminary data.</text>
</comment>
<dbReference type="InterPro" id="IPR002347">
    <property type="entry name" value="SDR_fam"/>
</dbReference>
<reference evidence="3 4" key="1">
    <citation type="submission" date="2020-08" db="EMBL/GenBank/DDBJ databases">
        <title>Sequencing the genomes of 1000 actinobacteria strains.</title>
        <authorList>
            <person name="Klenk H.-P."/>
        </authorList>
    </citation>
    <scope>NUCLEOTIDE SEQUENCE [LARGE SCALE GENOMIC DNA]</scope>
    <source>
        <strain evidence="3 4">DSM 45584</strain>
    </source>
</reference>
<dbReference type="Proteomes" id="UP000584374">
    <property type="component" value="Unassembled WGS sequence"/>
</dbReference>
<dbReference type="FunFam" id="3.40.50.720:FF:000084">
    <property type="entry name" value="Short-chain dehydrogenase reductase"/>
    <property type="match status" value="1"/>
</dbReference>
<dbReference type="AlphaFoldDB" id="A0A840QB05"/>
<evidence type="ECO:0000256" key="2">
    <source>
        <dbReference type="ARBA" id="ARBA00023002"/>
    </source>
</evidence>
<dbReference type="SUPFAM" id="SSF51735">
    <property type="entry name" value="NAD(P)-binding Rossmann-fold domains"/>
    <property type="match status" value="1"/>
</dbReference>
<name>A0A840QB05_9PSEU</name>
<keyword evidence="2 3" id="KW-0560">Oxidoreductase</keyword>
<keyword evidence="4" id="KW-1185">Reference proteome</keyword>
<dbReference type="PRINTS" id="PR00081">
    <property type="entry name" value="GDHRDH"/>
</dbReference>
<comment type="similarity">
    <text evidence="1">Belongs to the short-chain dehydrogenases/reductases (SDR) family.</text>
</comment>
<dbReference type="GO" id="GO:0004316">
    <property type="term" value="F:3-oxoacyl-[acyl-carrier-protein] reductase (NADPH) activity"/>
    <property type="evidence" value="ECO:0007669"/>
    <property type="project" value="UniProtKB-EC"/>
</dbReference>
<evidence type="ECO:0000256" key="1">
    <source>
        <dbReference type="ARBA" id="ARBA00006484"/>
    </source>
</evidence>
<dbReference type="EC" id="1.1.1.100" evidence="3"/>
<evidence type="ECO:0000313" key="4">
    <source>
        <dbReference type="Proteomes" id="UP000584374"/>
    </source>
</evidence>
<dbReference type="EMBL" id="JACHIW010000001">
    <property type="protein sequence ID" value="MBB5156961.1"/>
    <property type="molecule type" value="Genomic_DNA"/>
</dbReference>
<accession>A0A840QB05</accession>
<organism evidence="3 4">
    <name type="scientific">Saccharopolyspora phatthalungensis</name>
    <dbReference type="NCBI Taxonomy" id="664693"/>
    <lineage>
        <taxon>Bacteria</taxon>
        <taxon>Bacillati</taxon>
        <taxon>Actinomycetota</taxon>
        <taxon>Actinomycetes</taxon>
        <taxon>Pseudonocardiales</taxon>
        <taxon>Pseudonocardiaceae</taxon>
        <taxon>Saccharopolyspora</taxon>
    </lineage>
</organism>
<gene>
    <name evidence="3" type="ORF">BJ970_004495</name>
</gene>
<dbReference type="Gene3D" id="3.40.50.720">
    <property type="entry name" value="NAD(P)-binding Rossmann-like Domain"/>
    <property type="match status" value="1"/>
</dbReference>
<dbReference type="InterPro" id="IPR036291">
    <property type="entry name" value="NAD(P)-bd_dom_sf"/>
</dbReference>
<dbReference type="Pfam" id="PF13561">
    <property type="entry name" value="adh_short_C2"/>
    <property type="match status" value="1"/>
</dbReference>
<dbReference type="PANTHER" id="PTHR42879">
    <property type="entry name" value="3-OXOACYL-(ACYL-CARRIER-PROTEIN) REDUCTASE"/>
    <property type="match status" value="1"/>
</dbReference>
<dbReference type="InterPro" id="IPR050259">
    <property type="entry name" value="SDR"/>
</dbReference>
<sequence length="271" mass="27102">MSNVKAADNTSSGPIRPEPRVALVGGGAGGIGTAIAASLRASGHDVILAGRTESTLAAAAAALGPGTGHVVCDLADPADAAAAVEQVHQSHGALDVVVANAGGPAPGGVLDVPHEQWHHDLDLLVLGPLALMRSALPSMAERGFGRIVLVTSTAVRQPQPGLAASTVLRTAATAAAKLAARECASRGVTVNCVAVGATDTPRRIEVVRHRALVAGVDLSTALAQDTVDIPAGRAADPEEIAAAVNFLASPEASYVNGTVLTVDGGRTEYLL</sequence>
<protein>
    <submittedName>
        <fullName evidence="3">3-oxoacyl-[acyl-carrier protein] reductase</fullName>
        <ecNumber evidence="3">1.1.1.100</ecNumber>
    </submittedName>
</protein>
<proteinExistence type="inferred from homology"/>